<gene>
    <name evidence="1" type="ORF">GLOINDRAFT_166111</name>
</gene>
<name>U9UHX1_RHIID</name>
<accession>U9UHX1</accession>
<dbReference type="HOGENOM" id="CLU_2347774_0_0_1"/>
<proteinExistence type="predicted"/>
<dbReference type="EMBL" id="KI282171">
    <property type="protein sequence ID" value="ESA15216.1"/>
    <property type="molecule type" value="Genomic_DNA"/>
</dbReference>
<organism evidence="1">
    <name type="scientific">Rhizophagus irregularis (strain DAOM 181602 / DAOM 197198 / MUCL 43194)</name>
    <name type="common">Arbuscular mycorrhizal fungus</name>
    <name type="synonym">Glomus intraradices</name>
    <dbReference type="NCBI Taxonomy" id="747089"/>
    <lineage>
        <taxon>Eukaryota</taxon>
        <taxon>Fungi</taxon>
        <taxon>Fungi incertae sedis</taxon>
        <taxon>Mucoromycota</taxon>
        <taxon>Glomeromycotina</taxon>
        <taxon>Glomeromycetes</taxon>
        <taxon>Glomerales</taxon>
        <taxon>Glomeraceae</taxon>
        <taxon>Rhizophagus</taxon>
    </lineage>
</organism>
<protein>
    <submittedName>
        <fullName evidence="1">Uncharacterized protein</fullName>
    </submittedName>
</protein>
<sequence length="97" mass="11065">MPPIPSKHRCPICKRACLKRAIVKNTNGSVIQIHIMGKFRAFELLHNFWCIVLMNIDIMQRKGERGLCCGEKNVKYVKKRATVALAKPTNTPEFAEL</sequence>
<evidence type="ECO:0000313" key="1">
    <source>
        <dbReference type="EMBL" id="ESA15216.1"/>
    </source>
</evidence>
<reference evidence="1" key="1">
    <citation type="submission" date="2013-07" db="EMBL/GenBank/DDBJ databases">
        <title>The genome of an arbuscular mycorrhizal fungus provides insights into the evolution of the oldest plant symbiosis.</title>
        <authorList>
            <consortium name="DOE Joint Genome Institute"/>
            <person name="Tisserant E."/>
            <person name="Malbreil M."/>
            <person name="Kuo A."/>
            <person name="Kohler A."/>
            <person name="Symeonidi A."/>
            <person name="Balestrini R."/>
            <person name="Charron P."/>
            <person name="Duensing N."/>
            <person name="Frei-dit-Frey N."/>
            <person name="Gianinazzi-Pearson V."/>
            <person name="Gilbert B."/>
            <person name="Handa Y."/>
            <person name="Hijri M."/>
            <person name="Kaul R."/>
            <person name="Kawaguchi M."/>
            <person name="Krajinski F."/>
            <person name="Lammers P."/>
            <person name="Lapierre D."/>
            <person name="Masclaux F.G."/>
            <person name="Murat C."/>
            <person name="Morin E."/>
            <person name="Ndikumana S."/>
            <person name="Pagni M."/>
            <person name="Petitpierre D."/>
            <person name="Requena N."/>
            <person name="Rosikiewicz P."/>
            <person name="Riley R."/>
            <person name="Saito K."/>
            <person name="San Clemente H."/>
            <person name="Shapiro H."/>
            <person name="van Tuinen D."/>
            <person name="Becard G."/>
            <person name="Bonfante P."/>
            <person name="Paszkowski U."/>
            <person name="Shachar-Hill Y."/>
            <person name="Young J.P."/>
            <person name="Sanders I.R."/>
            <person name="Henrissat B."/>
            <person name="Rensing S.A."/>
            <person name="Grigoriev I.V."/>
            <person name="Corradi N."/>
            <person name="Roux C."/>
            <person name="Martin F."/>
        </authorList>
    </citation>
    <scope>NUCLEOTIDE SEQUENCE</scope>
    <source>
        <strain evidence="1">DAOM 197198</strain>
    </source>
</reference>
<dbReference type="AlphaFoldDB" id="U9UHX1"/>
<dbReference type="VEuPathDB" id="FungiDB:RhiirFUN_020956"/>